<dbReference type="NCBIfam" id="TIGR01411">
    <property type="entry name" value="tatAE"/>
    <property type="match status" value="1"/>
</dbReference>
<comment type="subcellular location">
    <subcellularLocation>
        <location evidence="1 9">Cell membrane</location>
        <topology evidence="1 9">Single-pass membrane protein</topology>
    </subcellularLocation>
</comment>
<keyword evidence="8 9" id="KW-0472">Membrane</keyword>
<dbReference type="InterPro" id="IPR006312">
    <property type="entry name" value="TatA/E"/>
</dbReference>
<dbReference type="PANTHER" id="PTHR42982:SF1">
    <property type="entry name" value="SEC-INDEPENDENT PROTEIN TRANSLOCASE PROTEIN TATA"/>
    <property type="match status" value="1"/>
</dbReference>
<accession>A0A7I9VIB0</accession>
<evidence type="ECO:0000256" key="4">
    <source>
        <dbReference type="ARBA" id="ARBA00022692"/>
    </source>
</evidence>
<comment type="caution">
    <text evidence="11">The sequence shown here is derived from an EMBL/GenBank/DDBJ whole genome shotgun (WGS) entry which is preliminary data.</text>
</comment>
<keyword evidence="5 9" id="KW-0653">Protein transport</keyword>
<dbReference type="AlphaFoldDB" id="A0A7I9VIB0"/>
<keyword evidence="12" id="KW-1185">Reference proteome</keyword>
<dbReference type="GO" id="GO:0043953">
    <property type="term" value="P:protein transport by the Tat complex"/>
    <property type="evidence" value="ECO:0007669"/>
    <property type="project" value="UniProtKB-UniRule"/>
</dbReference>
<gene>
    <name evidence="9" type="primary">tatA</name>
    <name evidence="11" type="ORF">AMYX_08360</name>
</gene>
<dbReference type="InterPro" id="IPR003369">
    <property type="entry name" value="TatA/B/E"/>
</dbReference>
<evidence type="ECO:0000256" key="7">
    <source>
        <dbReference type="ARBA" id="ARBA00023010"/>
    </source>
</evidence>
<dbReference type="GO" id="GO:0033281">
    <property type="term" value="C:TAT protein transport complex"/>
    <property type="evidence" value="ECO:0007669"/>
    <property type="project" value="UniProtKB-UniRule"/>
</dbReference>
<protein>
    <recommendedName>
        <fullName evidence="9">Sec-independent protein translocase protein TatA</fullName>
    </recommendedName>
</protein>
<evidence type="ECO:0000256" key="5">
    <source>
        <dbReference type="ARBA" id="ARBA00022927"/>
    </source>
</evidence>
<evidence type="ECO:0000313" key="11">
    <source>
        <dbReference type="EMBL" id="GEJ56095.1"/>
    </source>
</evidence>
<dbReference type="Gene3D" id="1.20.5.3310">
    <property type="match status" value="1"/>
</dbReference>
<reference evidence="12" key="1">
    <citation type="journal article" date="2020" name="Appl. Environ. Microbiol.">
        <title>Diazotrophic Anaeromyxobacter Isolates from Soils.</title>
        <authorList>
            <person name="Masuda Y."/>
            <person name="Yamanaka H."/>
            <person name="Xu Z.X."/>
            <person name="Shiratori Y."/>
            <person name="Aono T."/>
            <person name="Amachi S."/>
            <person name="Senoo K."/>
            <person name="Itoh H."/>
        </authorList>
    </citation>
    <scope>NUCLEOTIDE SEQUENCE [LARGE SCALE GENOMIC DNA]</scope>
    <source>
        <strain evidence="12">R267</strain>
    </source>
</reference>
<evidence type="ECO:0000256" key="9">
    <source>
        <dbReference type="HAMAP-Rule" id="MF_00236"/>
    </source>
</evidence>
<keyword evidence="2 9" id="KW-0813">Transport</keyword>
<comment type="function">
    <text evidence="9">Part of the twin-arginine translocation (Tat) system that transports large folded proteins containing a characteristic twin-arginine motif in their signal peptide across membranes. TatA could form the protein-conducting channel of the Tat system.</text>
</comment>
<evidence type="ECO:0000256" key="2">
    <source>
        <dbReference type="ARBA" id="ARBA00022448"/>
    </source>
</evidence>
<keyword evidence="4 9" id="KW-0812">Transmembrane</keyword>
<proteinExistence type="inferred from homology"/>
<keyword evidence="7 9" id="KW-0811">Translocation</keyword>
<dbReference type="RefSeq" id="WP_176063262.1">
    <property type="nucleotide sequence ID" value="NZ_BJTG01000002.1"/>
</dbReference>
<dbReference type="EMBL" id="BJTG01000002">
    <property type="protein sequence ID" value="GEJ56095.1"/>
    <property type="molecule type" value="Genomic_DNA"/>
</dbReference>
<evidence type="ECO:0000313" key="12">
    <source>
        <dbReference type="Proteomes" id="UP000503640"/>
    </source>
</evidence>
<dbReference type="HAMAP" id="MF_00236">
    <property type="entry name" value="TatA_E"/>
    <property type="match status" value="1"/>
</dbReference>
<dbReference type="GO" id="GO:0008320">
    <property type="term" value="F:protein transmembrane transporter activity"/>
    <property type="evidence" value="ECO:0007669"/>
    <property type="project" value="UniProtKB-UniRule"/>
</dbReference>
<dbReference type="PANTHER" id="PTHR42982">
    <property type="entry name" value="SEC-INDEPENDENT PROTEIN TRANSLOCASE PROTEIN TATA"/>
    <property type="match status" value="1"/>
</dbReference>
<sequence>MGLRLPEVLIILVVLVLVFGANKIPQLGDALGKGIRNFKKASNEDDSIDVTPKGDAQQQGQLPQGAATGAARAASAEKKA</sequence>
<keyword evidence="6 9" id="KW-1133">Transmembrane helix</keyword>
<feature type="region of interest" description="Disordered" evidence="10">
    <location>
        <begin position="42"/>
        <end position="80"/>
    </location>
</feature>
<dbReference type="Pfam" id="PF02416">
    <property type="entry name" value="TatA_B_E"/>
    <property type="match status" value="1"/>
</dbReference>
<evidence type="ECO:0000256" key="6">
    <source>
        <dbReference type="ARBA" id="ARBA00022989"/>
    </source>
</evidence>
<evidence type="ECO:0000256" key="3">
    <source>
        <dbReference type="ARBA" id="ARBA00022475"/>
    </source>
</evidence>
<comment type="subunit">
    <text evidence="9">Forms a complex with TatC.</text>
</comment>
<organism evidence="11 12">
    <name type="scientific">Anaeromyxobacter diazotrophicus</name>
    <dbReference type="NCBI Taxonomy" id="2590199"/>
    <lineage>
        <taxon>Bacteria</taxon>
        <taxon>Pseudomonadati</taxon>
        <taxon>Myxococcota</taxon>
        <taxon>Myxococcia</taxon>
        <taxon>Myxococcales</taxon>
        <taxon>Cystobacterineae</taxon>
        <taxon>Anaeromyxobacteraceae</taxon>
        <taxon>Anaeromyxobacter</taxon>
    </lineage>
</organism>
<evidence type="ECO:0000256" key="1">
    <source>
        <dbReference type="ARBA" id="ARBA00004162"/>
    </source>
</evidence>
<dbReference type="Proteomes" id="UP000503640">
    <property type="component" value="Unassembled WGS sequence"/>
</dbReference>
<evidence type="ECO:0000256" key="8">
    <source>
        <dbReference type="ARBA" id="ARBA00023136"/>
    </source>
</evidence>
<feature type="compositionally biased region" description="Low complexity" evidence="10">
    <location>
        <begin position="54"/>
        <end position="74"/>
    </location>
</feature>
<comment type="similarity">
    <text evidence="9">Belongs to the TatA/E family.</text>
</comment>
<evidence type="ECO:0000256" key="10">
    <source>
        <dbReference type="SAM" id="MobiDB-lite"/>
    </source>
</evidence>
<keyword evidence="3 9" id="KW-1003">Cell membrane</keyword>
<name>A0A7I9VIB0_9BACT</name>